<reference evidence="2 3" key="1">
    <citation type="submission" date="2024-04" db="EMBL/GenBank/DDBJ databases">
        <title>Tritrichomonas musculus Genome.</title>
        <authorList>
            <person name="Alves-Ferreira E."/>
            <person name="Grigg M."/>
            <person name="Lorenzi H."/>
            <person name="Galac M."/>
        </authorList>
    </citation>
    <scope>NUCLEOTIDE SEQUENCE [LARGE SCALE GENOMIC DNA]</scope>
    <source>
        <strain evidence="2 3">EAF2021</strain>
    </source>
</reference>
<dbReference type="EMBL" id="JAPFFF010000024">
    <property type="protein sequence ID" value="KAK8850026.1"/>
    <property type="molecule type" value="Genomic_DNA"/>
</dbReference>
<feature type="transmembrane region" description="Helical" evidence="1">
    <location>
        <begin position="6"/>
        <end position="24"/>
    </location>
</feature>
<sequence>MSYGTIPFYYVTIEFFLFRYLHFLTMIMNRYLLMNLIYNFAYFANNLFTVYDKMNFENSTIIYVGHSIGGLIAKAIGSKRNVPSVAFESLEYYRSLFHMTINSDSVNFSSDKLKIFNIFSPSQIFSEIEQTSMINVNLPKWKGIYQFANAYDTFCMVAAGCATDARYDQFCNAVIGRNSFLNLFKLWNRSRSDDL</sequence>
<keyword evidence="1" id="KW-0812">Transmembrane</keyword>
<protein>
    <recommendedName>
        <fullName evidence="4">Fungal lipase-like domain-containing protein</fullName>
    </recommendedName>
</protein>
<dbReference type="SUPFAM" id="SSF53474">
    <property type="entry name" value="alpha/beta-Hydrolases"/>
    <property type="match status" value="1"/>
</dbReference>
<organism evidence="2 3">
    <name type="scientific">Tritrichomonas musculus</name>
    <dbReference type="NCBI Taxonomy" id="1915356"/>
    <lineage>
        <taxon>Eukaryota</taxon>
        <taxon>Metamonada</taxon>
        <taxon>Parabasalia</taxon>
        <taxon>Tritrichomonadida</taxon>
        <taxon>Tritrichomonadidae</taxon>
        <taxon>Tritrichomonas</taxon>
    </lineage>
</organism>
<name>A0ABR2HMW4_9EUKA</name>
<accession>A0ABR2HMW4</accession>
<evidence type="ECO:0008006" key="4">
    <source>
        <dbReference type="Google" id="ProtNLM"/>
    </source>
</evidence>
<evidence type="ECO:0000313" key="2">
    <source>
        <dbReference type="EMBL" id="KAK8850026.1"/>
    </source>
</evidence>
<keyword evidence="1" id="KW-0472">Membrane</keyword>
<comment type="caution">
    <text evidence="2">The sequence shown here is derived from an EMBL/GenBank/DDBJ whole genome shotgun (WGS) entry which is preliminary data.</text>
</comment>
<evidence type="ECO:0000313" key="3">
    <source>
        <dbReference type="Proteomes" id="UP001470230"/>
    </source>
</evidence>
<feature type="transmembrane region" description="Helical" evidence="1">
    <location>
        <begin position="31"/>
        <end position="48"/>
    </location>
</feature>
<dbReference type="InterPro" id="IPR029058">
    <property type="entry name" value="AB_hydrolase_fold"/>
</dbReference>
<proteinExistence type="predicted"/>
<keyword evidence="1" id="KW-1133">Transmembrane helix</keyword>
<keyword evidence="3" id="KW-1185">Reference proteome</keyword>
<dbReference type="Proteomes" id="UP001470230">
    <property type="component" value="Unassembled WGS sequence"/>
</dbReference>
<evidence type="ECO:0000256" key="1">
    <source>
        <dbReference type="SAM" id="Phobius"/>
    </source>
</evidence>
<gene>
    <name evidence="2" type="ORF">M9Y10_018137</name>
</gene>